<sequence length="157" mass="17109">MRPCVIDARSVAAAHDTMVGMSQCHFGVYARIVEDARMLCVRKTRGPYTGLLDLPGGRPEPGEYWEETLLRELTEELGVSSFTAKGLRRVEVHVTEDSRGNPIDFHHYGVVADVALADELPPLVPASSDTGGCQWHRLDDLSGLSALALAAARPLRT</sequence>
<accession>A0ABX4M8X6</accession>
<dbReference type="InterPro" id="IPR015797">
    <property type="entry name" value="NUDIX_hydrolase-like_dom_sf"/>
</dbReference>
<dbReference type="Gene3D" id="3.90.79.10">
    <property type="entry name" value="Nucleoside Triphosphate Pyrophosphohydrolase"/>
    <property type="match status" value="1"/>
</dbReference>
<keyword evidence="2" id="KW-0378">Hydrolase</keyword>
<organism evidence="4 5">
    <name type="scientific">Actinomyces ruminis</name>
    <dbReference type="NCBI Taxonomy" id="1937003"/>
    <lineage>
        <taxon>Bacteria</taxon>
        <taxon>Bacillati</taxon>
        <taxon>Actinomycetota</taxon>
        <taxon>Actinomycetes</taxon>
        <taxon>Actinomycetales</taxon>
        <taxon>Actinomycetaceae</taxon>
        <taxon>Actinomyces</taxon>
    </lineage>
</organism>
<dbReference type="PANTHER" id="PTHR43736">
    <property type="entry name" value="ADP-RIBOSE PYROPHOSPHATASE"/>
    <property type="match status" value="1"/>
</dbReference>
<name>A0ABX4M8X6_9ACTO</name>
<comment type="similarity">
    <text evidence="1">Belongs to the Nudix hydrolase family.</text>
</comment>
<gene>
    <name evidence="4" type="ORF">BW737_013970</name>
</gene>
<reference evidence="4 5" key="1">
    <citation type="submission" date="2017-10" db="EMBL/GenBank/DDBJ databases">
        <title>Draft genome sequence of cellulolytic Actinomyces sp CtC72 isolated from cattle rumen fluid.</title>
        <authorList>
            <person name="Joshi A.J."/>
            <person name="Vasudevan G."/>
            <person name="Lanjekar V.B."/>
            <person name="Hivarkar S."/>
            <person name="Engineer A."/>
            <person name="Pore S.D."/>
            <person name="Dhakephalkar P.K."/>
            <person name="Dagar S."/>
        </authorList>
    </citation>
    <scope>NUCLEOTIDE SEQUENCE [LARGE SCALE GENOMIC DNA]</scope>
    <source>
        <strain evidence="5">CtC72</strain>
    </source>
</reference>
<dbReference type="PROSITE" id="PS00893">
    <property type="entry name" value="NUDIX_BOX"/>
    <property type="match status" value="1"/>
</dbReference>
<feature type="domain" description="Nudix hydrolase" evidence="3">
    <location>
        <begin position="21"/>
        <end position="157"/>
    </location>
</feature>
<evidence type="ECO:0000313" key="5">
    <source>
        <dbReference type="Proteomes" id="UP000194577"/>
    </source>
</evidence>
<dbReference type="Pfam" id="PF00293">
    <property type="entry name" value="NUDIX"/>
    <property type="match status" value="1"/>
</dbReference>
<comment type="caution">
    <text evidence="4">The sequence shown here is derived from an EMBL/GenBank/DDBJ whole genome shotgun (WGS) entry which is preliminary data.</text>
</comment>
<proteinExistence type="inferred from homology"/>
<dbReference type="PROSITE" id="PS51462">
    <property type="entry name" value="NUDIX"/>
    <property type="match status" value="1"/>
</dbReference>
<evidence type="ECO:0000259" key="3">
    <source>
        <dbReference type="PROSITE" id="PS51462"/>
    </source>
</evidence>
<protein>
    <submittedName>
        <fullName evidence="4">NUDIX domain-containing protein</fullName>
    </submittedName>
</protein>
<evidence type="ECO:0000313" key="4">
    <source>
        <dbReference type="EMBL" id="PHP51899.1"/>
    </source>
</evidence>
<dbReference type="InterPro" id="IPR000086">
    <property type="entry name" value="NUDIX_hydrolase_dom"/>
</dbReference>
<evidence type="ECO:0000256" key="2">
    <source>
        <dbReference type="ARBA" id="ARBA00022801"/>
    </source>
</evidence>
<evidence type="ECO:0000256" key="1">
    <source>
        <dbReference type="ARBA" id="ARBA00005582"/>
    </source>
</evidence>
<dbReference type="PANTHER" id="PTHR43736:SF1">
    <property type="entry name" value="DIHYDRONEOPTERIN TRIPHOSPHATE DIPHOSPHATASE"/>
    <property type="match status" value="1"/>
</dbReference>
<dbReference type="Proteomes" id="UP000194577">
    <property type="component" value="Unassembled WGS sequence"/>
</dbReference>
<dbReference type="EMBL" id="MTPX02000075">
    <property type="protein sequence ID" value="PHP51899.1"/>
    <property type="molecule type" value="Genomic_DNA"/>
</dbReference>
<keyword evidence="5" id="KW-1185">Reference proteome</keyword>
<dbReference type="InterPro" id="IPR020084">
    <property type="entry name" value="NUDIX_hydrolase_CS"/>
</dbReference>
<dbReference type="SUPFAM" id="SSF55811">
    <property type="entry name" value="Nudix"/>
    <property type="match status" value="1"/>
</dbReference>